<dbReference type="PROSITE" id="PS51201">
    <property type="entry name" value="RCK_N"/>
    <property type="match status" value="1"/>
</dbReference>
<dbReference type="AlphaFoldDB" id="A0A974NKG1"/>
<keyword evidence="2" id="KW-0812">Transmembrane</keyword>
<accession>A0A974NKG1</accession>
<evidence type="ECO:0000313" key="4">
    <source>
        <dbReference type="EMBL" id="QQS99361.1"/>
    </source>
</evidence>
<keyword evidence="5" id="KW-1185">Reference proteome</keyword>
<feature type="transmembrane region" description="Helical" evidence="2">
    <location>
        <begin position="20"/>
        <end position="39"/>
    </location>
</feature>
<evidence type="ECO:0000313" key="5">
    <source>
        <dbReference type="Proteomes" id="UP000595254"/>
    </source>
</evidence>
<dbReference type="KEGG" id="ppsr:I6J18_17245"/>
<dbReference type="RefSeq" id="WP_051387479.1">
    <property type="nucleotide sequence ID" value="NZ_CP068053.1"/>
</dbReference>
<keyword evidence="4" id="KW-0813">Transport</keyword>
<dbReference type="SUPFAM" id="SSF51735">
    <property type="entry name" value="NAD(P)-binding Rossmann-fold domains"/>
    <property type="match status" value="1"/>
</dbReference>
<proteinExistence type="predicted"/>
<feature type="transmembrane region" description="Helical" evidence="2">
    <location>
        <begin position="76"/>
        <end position="100"/>
    </location>
</feature>
<evidence type="ECO:0000256" key="1">
    <source>
        <dbReference type="ARBA" id="ARBA00004651"/>
    </source>
</evidence>
<dbReference type="GO" id="GO:0006813">
    <property type="term" value="P:potassium ion transport"/>
    <property type="evidence" value="ECO:0007669"/>
    <property type="project" value="InterPro"/>
</dbReference>
<protein>
    <submittedName>
        <fullName evidence="4">Potassium channel protein</fullName>
    </submittedName>
</protein>
<dbReference type="InterPro" id="IPR013099">
    <property type="entry name" value="K_chnl_dom"/>
</dbReference>
<gene>
    <name evidence="4" type="ORF">I6J18_17245</name>
</gene>
<dbReference type="Proteomes" id="UP000595254">
    <property type="component" value="Chromosome"/>
</dbReference>
<reference evidence="4 5" key="1">
    <citation type="submission" date="2021-01" db="EMBL/GenBank/DDBJ databases">
        <title>FDA dAtabase for Regulatory Grade micrObial Sequences (FDA-ARGOS): Supporting development and validation of Infectious Disease Dx tests.</title>
        <authorList>
            <person name="Nelson B."/>
            <person name="Plummer A."/>
            <person name="Tallon L."/>
            <person name="Sadzewicz L."/>
            <person name="Zhao X."/>
            <person name="Boylan J."/>
            <person name="Ott S."/>
            <person name="Bowen H."/>
            <person name="Vavikolanu K."/>
            <person name="Mehta A."/>
            <person name="Aluvathingal J."/>
            <person name="Nadendla S."/>
            <person name="Myers T."/>
            <person name="Yan Y."/>
            <person name="Sichtig H."/>
        </authorList>
    </citation>
    <scope>NUCLEOTIDE SEQUENCE [LARGE SCALE GENOMIC DNA]</scope>
    <source>
        <strain evidence="4 5">FDAARGOS_1161</strain>
    </source>
</reference>
<dbReference type="Gene3D" id="3.40.50.720">
    <property type="entry name" value="NAD(P)-binding Rossmann-like Domain"/>
    <property type="match status" value="1"/>
</dbReference>
<keyword evidence="2" id="KW-0472">Membrane</keyword>
<dbReference type="InterPro" id="IPR050721">
    <property type="entry name" value="Trk_Ktr_HKT_K-transport"/>
</dbReference>
<keyword evidence="4" id="KW-0407">Ion channel</keyword>
<dbReference type="Gene3D" id="1.10.287.70">
    <property type="match status" value="1"/>
</dbReference>
<evidence type="ECO:0000256" key="2">
    <source>
        <dbReference type="SAM" id="Phobius"/>
    </source>
</evidence>
<sequence length="269" mass="30218">MLRVRVKQFYDSYPRWPRLARLLVIICLFLLGFGTLIHLVEPQTFTFFDGIWWAIVTAGTIGYGDFVPVTSLGKAVGIVLIFTGAGIVATYFASIAAVAASSEKSFIEGKKPFKGKDQLIIVGWNERSRYIIADMHEREPQLPIVLIDESLPRHPLPRTNIHFIHGRAAEDNILFKANIHEAKQILITADLQQNEFHTDMFSILTLLAVKGLNPAIYCLIEILTEEQRLNALRAGANGLIETNKFASFYMVKALITGKTVFEEEELPSK</sequence>
<feature type="domain" description="RCK N-terminal" evidence="3">
    <location>
        <begin position="116"/>
        <end position="241"/>
    </location>
</feature>
<dbReference type="PANTHER" id="PTHR43833">
    <property type="entry name" value="POTASSIUM CHANNEL PROTEIN 2-RELATED-RELATED"/>
    <property type="match status" value="1"/>
</dbReference>
<dbReference type="Pfam" id="PF07885">
    <property type="entry name" value="Ion_trans_2"/>
    <property type="match status" value="1"/>
</dbReference>
<keyword evidence="4" id="KW-0406">Ion transport</keyword>
<dbReference type="InterPro" id="IPR036291">
    <property type="entry name" value="NAD(P)-bd_dom_sf"/>
</dbReference>
<name>A0A974NKG1_PERPY</name>
<organism evidence="4 5">
    <name type="scientific">Peribacillus psychrosaccharolyticus</name>
    <name type="common">Bacillus psychrosaccharolyticus</name>
    <dbReference type="NCBI Taxonomy" id="1407"/>
    <lineage>
        <taxon>Bacteria</taxon>
        <taxon>Bacillati</taxon>
        <taxon>Bacillota</taxon>
        <taxon>Bacilli</taxon>
        <taxon>Bacillales</taxon>
        <taxon>Bacillaceae</taxon>
        <taxon>Peribacillus</taxon>
    </lineage>
</organism>
<comment type="subcellular location">
    <subcellularLocation>
        <location evidence="1">Cell membrane</location>
        <topology evidence="1">Multi-pass membrane protein</topology>
    </subcellularLocation>
</comment>
<dbReference type="Pfam" id="PF02254">
    <property type="entry name" value="TrkA_N"/>
    <property type="match status" value="1"/>
</dbReference>
<dbReference type="GO" id="GO:0034220">
    <property type="term" value="P:monoatomic ion transmembrane transport"/>
    <property type="evidence" value="ECO:0007669"/>
    <property type="project" value="UniProtKB-KW"/>
</dbReference>
<feature type="transmembrane region" description="Helical" evidence="2">
    <location>
        <begin position="51"/>
        <end position="69"/>
    </location>
</feature>
<dbReference type="GO" id="GO:0005886">
    <property type="term" value="C:plasma membrane"/>
    <property type="evidence" value="ECO:0007669"/>
    <property type="project" value="UniProtKB-SubCell"/>
</dbReference>
<dbReference type="InterPro" id="IPR003148">
    <property type="entry name" value="RCK_N"/>
</dbReference>
<dbReference type="SUPFAM" id="SSF81324">
    <property type="entry name" value="Voltage-gated potassium channels"/>
    <property type="match status" value="1"/>
</dbReference>
<keyword evidence="2" id="KW-1133">Transmembrane helix</keyword>
<dbReference type="PANTHER" id="PTHR43833:SF9">
    <property type="entry name" value="POTASSIUM CHANNEL PROTEIN YUGO-RELATED"/>
    <property type="match status" value="1"/>
</dbReference>
<dbReference type="EMBL" id="CP068053">
    <property type="protein sequence ID" value="QQS99361.1"/>
    <property type="molecule type" value="Genomic_DNA"/>
</dbReference>
<evidence type="ECO:0000259" key="3">
    <source>
        <dbReference type="PROSITE" id="PS51201"/>
    </source>
</evidence>